<keyword evidence="3" id="KW-0805">Transcription regulation</keyword>
<dbReference type="PANTHER" id="PTHR48111">
    <property type="entry name" value="REGULATOR OF RPOS"/>
    <property type="match status" value="1"/>
</dbReference>
<evidence type="ECO:0000256" key="3">
    <source>
        <dbReference type="ARBA" id="ARBA00023015"/>
    </source>
</evidence>
<dbReference type="PROSITE" id="PS50110">
    <property type="entry name" value="RESPONSE_REGULATORY"/>
    <property type="match status" value="1"/>
</dbReference>
<dbReference type="AlphaFoldDB" id="A0A6L3YK63"/>
<keyword evidence="4" id="KW-0238">DNA-binding</keyword>
<dbReference type="GO" id="GO:0000976">
    <property type="term" value="F:transcription cis-regulatory region binding"/>
    <property type="evidence" value="ECO:0007669"/>
    <property type="project" value="TreeGrafter"/>
</dbReference>
<evidence type="ECO:0000259" key="7">
    <source>
        <dbReference type="PROSITE" id="PS50110"/>
    </source>
</evidence>
<protein>
    <submittedName>
        <fullName evidence="8">Response regulator</fullName>
    </submittedName>
</protein>
<evidence type="ECO:0000313" key="9">
    <source>
        <dbReference type="Proteomes" id="UP000481643"/>
    </source>
</evidence>
<dbReference type="GO" id="GO:0005829">
    <property type="term" value="C:cytosol"/>
    <property type="evidence" value="ECO:0007669"/>
    <property type="project" value="TreeGrafter"/>
</dbReference>
<dbReference type="SUPFAM" id="SSF52172">
    <property type="entry name" value="CheY-like"/>
    <property type="match status" value="1"/>
</dbReference>
<dbReference type="InterPro" id="IPR001789">
    <property type="entry name" value="Sig_transdc_resp-reg_receiver"/>
</dbReference>
<evidence type="ECO:0000256" key="1">
    <source>
        <dbReference type="ARBA" id="ARBA00022553"/>
    </source>
</evidence>
<proteinExistence type="predicted"/>
<feature type="modified residue" description="4-aspartylphosphate" evidence="6">
    <location>
        <position position="51"/>
    </location>
</feature>
<keyword evidence="1 6" id="KW-0597">Phosphoprotein</keyword>
<gene>
    <name evidence="8" type="ORF">F9L08_15935</name>
</gene>
<dbReference type="GO" id="GO:0032993">
    <property type="term" value="C:protein-DNA complex"/>
    <property type="evidence" value="ECO:0007669"/>
    <property type="project" value="TreeGrafter"/>
</dbReference>
<organism evidence="8 9">
    <name type="scientific">Brucella tritici</name>
    <dbReference type="NCBI Taxonomy" id="94626"/>
    <lineage>
        <taxon>Bacteria</taxon>
        <taxon>Pseudomonadati</taxon>
        <taxon>Pseudomonadota</taxon>
        <taxon>Alphaproteobacteria</taxon>
        <taxon>Hyphomicrobiales</taxon>
        <taxon>Brucellaceae</taxon>
        <taxon>Brucella/Ochrobactrum group</taxon>
        <taxon>Brucella</taxon>
    </lineage>
</organism>
<sequence length="115" mass="13089">MRILLVEDNRVLGEALRDHLEAMGHDTEWRKGLIESVSATMAYTFDMILLDLRLPDGNGLTLLRHVRRSSQLPVIVMTAFDQMSDRLEAMQCGATDFLVKPFDLDLLSERIRCAV</sequence>
<dbReference type="Gene3D" id="3.40.50.2300">
    <property type="match status" value="1"/>
</dbReference>
<dbReference type="InterPro" id="IPR011006">
    <property type="entry name" value="CheY-like_superfamily"/>
</dbReference>
<name>A0A6L3YK63_9HYPH</name>
<keyword evidence="5" id="KW-0804">Transcription</keyword>
<dbReference type="EMBL" id="WBVX01000016">
    <property type="protein sequence ID" value="KAB2683330.1"/>
    <property type="molecule type" value="Genomic_DNA"/>
</dbReference>
<evidence type="ECO:0000256" key="5">
    <source>
        <dbReference type="ARBA" id="ARBA00023163"/>
    </source>
</evidence>
<dbReference type="Proteomes" id="UP000481643">
    <property type="component" value="Unassembled WGS sequence"/>
</dbReference>
<dbReference type="Pfam" id="PF00072">
    <property type="entry name" value="Response_reg"/>
    <property type="match status" value="1"/>
</dbReference>
<comment type="caution">
    <text evidence="8">The sequence shown here is derived from an EMBL/GenBank/DDBJ whole genome shotgun (WGS) entry which is preliminary data.</text>
</comment>
<dbReference type="RefSeq" id="WP_151652304.1">
    <property type="nucleotide sequence ID" value="NZ_WBVX01000016.1"/>
</dbReference>
<accession>A0A6L3YK63</accession>
<dbReference type="InterPro" id="IPR039420">
    <property type="entry name" value="WalR-like"/>
</dbReference>
<keyword evidence="2" id="KW-0902">Two-component regulatory system</keyword>
<evidence type="ECO:0000313" key="8">
    <source>
        <dbReference type="EMBL" id="KAB2683330.1"/>
    </source>
</evidence>
<feature type="domain" description="Response regulatory" evidence="7">
    <location>
        <begin position="2"/>
        <end position="115"/>
    </location>
</feature>
<evidence type="ECO:0000256" key="2">
    <source>
        <dbReference type="ARBA" id="ARBA00023012"/>
    </source>
</evidence>
<evidence type="ECO:0000256" key="6">
    <source>
        <dbReference type="PROSITE-ProRule" id="PRU00169"/>
    </source>
</evidence>
<dbReference type="PANTHER" id="PTHR48111:SF1">
    <property type="entry name" value="TWO-COMPONENT RESPONSE REGULATOR ORR33"/>
    <property type="match status" value="1"/>
</dbReference>
<reference evidence="8 9" key="1">
    <citation type="submission" date="2019-09" db="EMBL/GenBank/DDBJ databases">
        <title>Taxonomic organization of the family Brucellaceae based on a phylogenomic approach.</title>
        <authorList>
            <person name="Leclercq S."/>
            <person name="Cloeckaert A."/>
            <person name="Zygmunt M.S."/>
        </authorList>
    </citation>
    <scope>NUCLEOTIDE SEQUENCE [LARGE SCALE GENOMIC DNA]</scope>
    <source>
        <strain evidence="8 9">WS1830</strain>
    </source>
</reference>
<dbReference type="GO" id="GO:0000156">
    <property type="term" value="F:phosphorelay response regulator activity"/>
    <property type="evidence" value="ECO:0007669"/>
    <property type="project" value="TreeGrafter"/>
</dbReference>
<dbReference type="GO" id="GO:0006355">
    <property type="term" value="P:regulation of DNA-templated transcription"/>
    <property type="evidence" value="ECO:0007669"/>
    <property type="project" value="TreeGrafter"/>
</dbReference>
<dbReference type="SMART" id="SM00448">
    <property type="entry name" value="REC"/>
    <property type="match status" value="1"/>
</dbReference>
<evidence type="ECO:0000256" key="4">
    <source>
        <dbReference type="ARBA" id="ARBA00023125"/>
    </source>
</evidence>